<evidence type="ECO:0000256" key="1">
    <source>
        <dbReference type="SAM" id="MobiDB-lite"/>
    </source>
</evidence>
<evidence type="ECO:0000313" key="2">
    <source>
        <dbReference type="EMBL" id="TNN60449.1"/>
    </source>
</evidence>
<feature type="region of interest" description="Disordered" evidence="1">
    <location>
        <begin position="50"/>
        <end position="69"/>
    </location>
</feature>
<reference evidence="2 3" key="1">
    <citation type="submission" date="2019-03" db="EMBL/GenBank/DDBJ databases">
        <title>First draft genome of Liparis tanakae, snailfish: a comprehensive survey of snailfish specific genes.</title>
        <authorList>
            <person name="Kim W."/>
            <person name="Song I."/>
            <person name="Jeong J.-H."/>
            <person name="Kim D."/>
            <person name="Kim S."/>
            <person name="Ryu S."/>
            <person name="Song J.Y."/>
            <person name="Lee S.K."/>
        </authorList>
    </citation>
    <scope>NUCLEOTIDE SEQUENCE [LARGE SCALE GENOMIC DNA]</scope>
    <source>
        <tissue evidence="2">Muscle</tissue>
    </source>
</reference>
<dbReference type="EMBL" id="SRLO01000333">
    <property type="protein sequence ID" value="TNN60449.1"/>
    <property type="molecule type" value="Genomic_DNA"/>
</dbReference>
<organism evidence="2 3">
    <name type="scientific">Liparis tanakae</name>
    <name type="common">Tanaka's snailfish</name>
    <dbReference type="NCBI Taxonomy" id="230148"/>
    <lineage>
        <taxon>Eukaryota</taxon>
        <taxon>Metazoa</taxon>
        <taxon>Chordata</taxon>
        <taxon>Craniata</taxon>
        <taxon>Vertebrata</taxon>
        <taxon>Euteleostomi</taxon>
        <taxon>Actinopterygii</taxon>
        <taxon>Neopterygii</taxon>
        <taxon>Teleostei</taxon>
        <taxon>Neoteleostei</taxon>
        <taxon>Acanthomorphata</taxon>
        <taxon>Eupercaria</taxon>
        <taxon>Perciformes</taxon>
        <taxon>Cottioidei</taxon>
        <taxon>Cottales</taxon>
        <taxon>Liparidae</taxon>
        <taxon>Liparis</taxon>
    </lineage>
</organism>
<name>A0A4Z2H3W8_9TELE</name>
<evidence type="ECO:0000313" key="3">
    <source>
        <dbReference type="Proteomes" id="UP000314294"/>
    </source>
</evidence>
<proteinExistence type="predicted"/>
<dbReference type="Proteomes" id="UP000314294">
    <property type="component" value="Unassembled WGS sequence"/>
</dbReference>
<protein>
    <submittedName>
        <fullName evidence="2">Uncharacterized protein</fullName>
    </submittedName>
</protein>
<comment type="caution">
    <text evidence="2">The sequence shown here is derived from an EMBL/GenBank/DDBJ whole genome shotgun (WGS) entry which is preliminary data.</text>
</comment>
<gene>
    <name evidence="2" type="ORF">EYF80_029300</name>
</gene>
<keyword evidence="3" id="KW-1185">Reference proteome</keyword>
<sequence length="114" mass="12342">MCGEPIPPPDQETYLQDHNAGLLLFFYGSSVNFVEELRFGVTGRQNVHLSRGGARHGAPWGGEHRGEESDAMSFSSVTLPLVSSTEKKPSSLPKSREYLIFPLSPASASAAFTC</sequence>
<dbReference type="AlphaFoldDB" id="A0A4Z2H3W8"/>
<accession>A0A4Z2H3W8</accession>